<name>A0A1I7XTY7_HETBA</name>
<evidence type="ECO:0000313" key="2">
    <source>
        <dbReference type="WBParaSite" id="Hba_20807"/>
    </source>
</evidence>
<dbReference type="Proteomes" id="UP000095283">
    <property type="component" value="Unplaced"/>
</dbReference>
<organism evidence="1 2">
    <name type="scientific">Heterorhabditis bacteriophora</name>
    <name type="common">Entomopathogenic nematode worm</name>
    <dbReference type="NCBI Taxonomy" id="37862"/>
    <lineage>
        <taxon>Eukaryota</taxon>
        <taxon>Metazoa</taxon>
        <taxon>Ecdysozoa</taxon>
        <taxon>Nematoda</taxon>
        <taxon>Chromadorea</taxon>
        <taxon>Rhabditida</taxon>
        <taxon>Rhabditina</taxon>
        <taxon>Rhabditomorpha</taxon>
        <taxon>Strongyloidea</taxon>
        <taxon>Heterorhabditidae</taxon>
        <taxon>Heterorhabditis</taxon>
    </lineage>
</organism>
<dbReference type="AlphaFoldDB" id="A0A1I7XTY7"/>
<keyword evidence="1" id="KW-1185">Reference proteome</keyword>
<evidence type="ECO:0000313" key="1">
    <source>
        <dbReference type="Proteomes" id="UP000095283"/>
    </source>
</evidence>
<protein>
    <submittedName>
        <fullName evidence="2">Transducin/WD40 repeat-like superfamily protein</fullName>
    </submittedName>
</protein>
<sequence>MMEIADKMESDINLLEAQINAKIAILKEVFADVDSLESNMNRNTIREVFSVEPASSISTPYVINFHLKWSMGFEDYVCLGIDVVNTSSTFDMLPTCHVLASSGVVRSIIFSNDGKCLSSVRLVQWCFGSFKLYIISSSDSSCQLVMAFSKGVFFKKSSATVLIDCRWAQHGTIVPSIVASFACDPTISRTPLVESHSLIIEEPTNWLTMVDLLSSDEKSALRLLRCVRVACYMRSVKSIPQSEFRNRYPTFNCCDFGEWQFFVGSGKMSGLLAYSLYTENCMDTIYSRTYLNVECEYGYLSVIKESSFGDQKKKII</sequence>
<reference evidence="2" key="1">
    <citation type="submission" date="2016-11" db="UniProtKB">
        <authorList>
            <consortium name="WormBaseParasite"/>
        </authorList>
    </citation>
    <scope>IDENTIFICATION</scope>
</reference>
<dbReference type="WBParaSite" id="Hba_20807">
    <property type="protein sequence ID" value="Hba_20807"/>
    <property type="gene ID" value="Hba_20807"/>
</dbReference>
<proteinExistence type="predicted"/>
<accession>A0A1I7XTY7</accession>